<dbReference type="PATRIC" id="fig|2702.100.peg.375"/>
<feature type="compositionally biased region" description="Polar residues" evidence="1">
    <location>
        <begin position="196"/>
        <end position="207"/>
    </location>
</feature>
<dbReference type="OrthoDB" id="3243298at2"/>
<reference evidence="3 4" key="1">
    <citation type="submission" date="2016-01" db="EMBL/GenBank/DDBJ databases">
        <authorList>
            <person name="Oliw E.H."/>
        </authorList>
    </citation>
    <scope>NUCLEOTIDE SEQUENCE [LARGE SCALE GENOMIC DNA]</scope>
    <source>
        <strain evidence="3 4">PSS_7772B</strain>
    </source>
</reference>
<keyword evidence="2" id="KW-1133">Transmembrane helix</keyword>
<feature type="region of interest" description="Disordered" evidence="1">
    <location>
        <begin position="341"/>
        <end position="382"/>
    </location>
</feature>
<keyword evidence="2" id="KW-0812">Transmembrane</keyword>
<name>A0A133P0Z2_GARVA</name>
<evidence type="ECO:0000313" key="3">
    <source>
        <dbReference type="EMBL" id="KXA22199.1"/>
    </source>
</evidence>
<gene>
    <name evidence="3" type="ORF">HMPREF3208_00390</name>
</gene>
<evidence type="ECO:0000256" key="2">
    <source>
        <dbReference type="SAM" id="Phobius"/>
    </source>
</evidence>
<evidence type="ECO:0000313" key="4">
    <source>
        <dbReference type="Proteomes" id="UP000070687"/>
    </source>
</evidence>
<feature type="compositionally biased region" description="Low complexity" evidence="1">
    <location>
        <begin position="345"/>
        <end position="355"/>
    </location>
</feature>
<protein>
    <submittedName>
        <fullName evidence="3">Uncharacterized protein</fullName>
    </submittedName>
</protein>
<dbReference type="RefSeq" id="WP_016636719.1">
    <property type="nucleotide sequence ID" value="NZ_KQ956844.1"/>
</dbReference>
<feature type="transmembrane region" description="Helical" evidence="2">
    <location>
        <begin position="127"/>
        <end position="144"/>
    </location>
</feature>
<dbReference type="AlphaFoldDB" id="A0A133P0Z2"/>
<dbReference type="EMBL" id="LRQB01000021">
    <property type="protein sequence ID" value="KXA22199.1"/>
    <property type="molecule type" value="Genomic_DNA"/>
</dbReference>
<feature type="compositionally biased region" description="Polar residues" evidence="1">
    <location>
        <begin position="301"/>
        <end position="316"/>
    </location>
</feature>
<feature type="transmembrane region" description="Helical" evidence="2">
    <location>
        <begin position="6"/>
        <end position="24"/>
    </location>
</feature>
<sequence length="382" mass="41758">MGYESVSALLVLIILVALWFGWLPKRTVNGMKSMLEHREDRFSPSLHLVGEWSIAHVCDGTSMLAKEACMQPTQQKQTLTPEHIARVRTARRAAVRRRRILVIALVVLTILVLLAGCSGLFTPVFALIPAIMLFVVLYLGARVSRRARKWEARVAAMRDEKNQVQTEDALYKHHNSALVYQLTDTNNAYDANADKASNSIDNGNNAADSGYGTVVDDSTAPVSSRSRDDAETSVMKQSEIRVALHQAMQERNAALRTREVSQEALSEDVDVNEDAYDVADSVPIVDSACVHQDLISFSLDAQAQTQSEKPSSTPSMPESLEIKSTKQVTKAVPVAKSTQAVLGIESSQSHTQESTSDVEAPESSADSLGVANLHDVLSRRSS</sequence>
<feature type="transmembrane region" description="Helical" evidence="2">
    <location>
        <begin position="100"/>
        <end position="121"/>
    </location>
</feature>
<feature type="region of interest" description="Disordered" evidence="1">
    <location>
        <begin position="301"/>
        <end position="329"/>
    </location>
</feature>
<organism evidence="3 4">
    <name type="scientific">Gardnerella vaginalis</name>
    <dbReference type="NCBI Taxonomy" id="2702"/>
    <lineage>
        <taxon>Bacteria</taxon>
        <taxon>Bacillati</taxon>
        <taxon>Actinomycetota</taxon>
        <taxon>Actinomycetes</taxon>
        <taxon>Bifidobacteriales</taxon>
        <taxon>Bifidobacteriaceae</taxon>
        <taxon>Gardnerella</taxon>
    </lineage>
</organism>
<accession>A0A133P0Z2</accession>
<dbReference type="Proteomes" id="UP000070687">
    <property type="component" value="Unassembled WGS sequence"/>
</dbReference>
<comment type="caution">
    <text evidence="3">The sequence shown here is derived from an EMBL/GenBank/DDBJ whole genome shotgun (WGS) entry which is preliminary data.</text>
</comment>
<evidence type="ECO:0000256" key="1">
    <source>
        <dbReference type="SAM" id="MobiDB-lite"/>
    </source>
</evidence>
<feature type="region of interest" description="Disordered" evidence="1">
    <location>
        <begin position="196"/>
        <end position="236"/>
    </location>
</feature>
<proteinExistence type="predicted"/>
<keyword evidence="2" id="KW-0472">Membrane</keyword>